<sequence>MSKYIDYRLVQNDVLNDDFTARGRIPVKIKLGVLSEDVETLSGCMADRCIIVVIYNKLDSFIIVRNYFVSRENNPHLPKNPKTFTPRYYSAATAIVTIKNRFNSVEELLDAVSVQKDFKFDYSIGKITVIRYFLFEDYDYKNFKYFVDSYVQNSEKKRLGQVATRTVYYLSRNDDIRNMITVYKRIDKKATKYSYIQAMYCQKRKVNWFFYTHFHILPLGHKIQFYT</sequence>
<name>A2FA66_TRIV3</name>
<dbReference type="EMBL" id="DS113684">
    <property type="protein sequence ID" value="EAX98202.1"/>
    <property type="molecule type" value="Genomic_DNA"/>
</dbReference>
<organism evidence="1 2">
    <name type="scientific">Trichomonas vaginalis (strain ATCC PRA-98 / G3)</name>
    <dbReference type="NCBI Taxonomy" id="412133"/>
    <lineage>
        <taxon>Eukaryota</taxon>
        <taxon>Metamonada</taxon>
        <taxon>Parabasalia</taxon>
        <taxon>Trichomonadida</taxon>
        <taxon>Trichomonadidae</taxon>
        <taxon>Trichomonas</taxon>
    </lineage>
</organism>
<dbReference type="RefSeq" id="XP_001311132.1">
    <property type="nucleotide sequence ID" value="XM_001311131.1"/>
</dbReference>
<dbReference type="Proteomes" id="UP000001542">
    <property type="component" value="Unassembled WGS sequence"/>
</dbReference>
<keyword evidence="2" id="KW-1185">Reference proteome</keyword>
<protein>
    <submittedName>
        <fullName evidence="1">Uncharacterized protein</fullName>
    </submittedName>
</protein>
<reference evidence="1" key="1">
    <citation type="submission" date="2006-10" db="EMBL/GenBank/DDBJ databases">
        <authorList>
            <person name="Amadeo P."/>
            <person name="Zhao Q."/>
            <person name="Wortman J."/>
            <person name="Fraser-Liggett C."/>
            <person name="Carlton J."/>
        </authorList>
    </citation>
    <scope>NUCLEOTIDE SEQUENCE</scope>
    <source>
        <strain evidence="1">G3</strain>
    </source>
</reference>
<dbReference type="AlphaFoldDB" id="A2FA66"/>
<gene>
    <name evidence="1" type="ORF">TVAG_263190</name>
</gene>
<dbReference type="VEuPathDB" id="TrichDB:TVAG_263190"/>
<reference evidence="1" key="2">
    <citation type="journal article" date="2007" name="Science">
        <title>Draft genome sequence of the sexually transmitted pathogen Trichomonas vaginalis.</title>
        <authorList>
            <person name="Carlton J.M."/>
            <person name="Hirt R.P."/>
            <person name="Silva J.C."/>
            <person name="Delcher A.L."/>
            <person name="Schatz M."/>
            <person name="Zhao Q."/>
            <person name="Wortman J.R."/>
            <person name="Bidwell S.L."/>
            <person name="Alsmark U.C.M."/>
            <person name="Besteiro S."/>
            <person name="Sicheritz-Ponten T."/>
            <person name="Noel C.J."/>
            <person name="Dacks J.B."/>
            <person name="Foster P.G."/>
            <person name="Simillion C."/>
            <person name="Van de Peer Y."/>
            <person name="Miranda-Saavedra D."/>
            <person name="Barton G.J."/>
            <person name="Westrop G.D."/>
            <person name="Mueller S."/>
            <person name="Dessi D."/>
            <person name="Fiori P.L."/>
            <person name="Ren Q."/>
            <person name="Paulsen I."/>
            <person name="Zhang H."/>
            <person name="Bastida-Corcuera F.D."/>
            <person name="Simoes-Barbosa A."/>
            <person name="Brown M.T."/>
            <person name="Hayes R.D."/>
            <person name="Mukherjee M."/>
            <person name="Okumura C.Y."/>
            <person name="Schneider R."/>
            <person name="Smith A.J."/>
            <person name="Vanacova S."/>
            <person name="Villalvazo M."/>
            <person name="Haas B.J."/>
            <person name="Pertea M."/>
            <person name="Feldblyum T.V."/>
            <person name="Utterback T.R."/>
            <person name="Shu C.L."/>
            <person name="Osoegawa K."/>
            <person name="de Jong P.J."/>
            <person name="Hrdy I."/>
            <person name="Horvathova L."/>
            <person name="Zubacova Z."/>
            <person name="Dolezal P."/>
            <person name="Malik S.B."/>
            <person name="Logsdon J.M. Jr."/>
            <person name="Henze K."/>
            <person name="Gupta A."/>
            <person name="Wang C.C."/>
            <person name="Dunne R.L."/>
            <person name="Upcroft J.A."/>
            <person name="Upcroft P."/>
            <person name="White O."/>
            <person name="Salzberg S.L."/>
            <person name="Tang P."/>
            <person name="Chiu C.-H."/>
            <person name="Lee Y.-S."/>
            <person name="Embley T.M."/>
            <person name="Coombs G.H."/>
            <person name="Mottram J.C."/>
            <person name="Tachezy J."/>
            <person name="Fraser-Liggett C.M."/>
            <person name="Johnson P.J."/>
        </authorList>
    </citation>
    <scope>NUCLEOTIDE SEQUENCE [LARGE SCALE GENOMIC DNA]</scope>
    <source>
        <strain evidence="1">G3</strain>
    </source>
</reference>
<dbReference type="KEGG" id="tva:4755997"/>
<dbReference type="InParanoid" id="A2FA66"/>
<evidence type="ECO:0000313" key="1">
    <source>
        <dbReference type="EMBL" id="EAX98202.1"/>
    </source>
</evidence>
<proteinExistence type="predicted"/>
<evidence type="ECO:0000313" key="2">
    <source>
        <dbReference type="Proteomes" id="UP000001542"/>
    </source>
</evidence>
<dbReference type="VEuPathDB" id="TrichDB:TVAGG3_0390960"/>
<accession>A2FA66</accession>